<feature type="compositionally biased region" description="Low complexity" evidence="10">
    <location>
        <begin position="78"/>
        <end position="93"/>
    </location>
</feature>
<dbReference type="GO" id="GO:0005829">
    <property type="term" value="C:cytosol"/>
    <property type="evidence" value="ECO:0007669"/>
    <property type="project" value="GOC"/>
</dbReference>
<dbReference type="PANTHER" id="PTHR46979:SF2">
    <property type="entry name" value="SORTING NEXIN-41"/>
    <property type="match status" value="1"/>
</dbReference>
<dbReference type="Gene3D" id="1.20.1270.60">
    <property type="entry name" value="Arfaptin homology (AH) domain/BAR domain"/>
    <property type="match status" value="2"/>
</dbReference>
<dbReference type="PANTHER" id="PTHR46979">
    <property type="entry name" value="SORTING NEXIN-41"/>
    <property type="match status" value="1"/>
</dbReference>
<dbReference type="SUPFAM" id="SSF64268">
    <property type="entry name" value="PX domain"/>
    <property type="match status" value="1"/>
</dbReference>
<dbReference type="SMART" id="SM00312">
    <property type="entry name" value="PX"/>
    <property type="match status" value="1"/>
</dbReference>
<keyword evidence="8" id="KW-0472">Membrane</keyword>
<dbReference type="AlphaFoldDB" id="A0A1K0G7U7"/>
<feature type="compositionally biased region" description="Low complexity" evidence="10">
    <location>
        <begin position="24"/>
        <end position="35"/>
    </location>
</feature>
<evidence type="ECO:0000256" key="10">
    <source>
        <dbReference type="SAM" id="MobiDB-lite"/>
    </source>
</evidence>
<dbReference type="OrthoDB" id="289314at2759"/>
<dbReference type="EMBL" id="LT558127">
    <property type="protein sequence ID" value="SAM83775.1"/>
    <property type="molecule type" value="Genomic_DNA"/>
</dbReference>
<organism evidence="12 14">
    <name type="scientific">Ustilago bromivora</name>
    <dbReference type="NCBI Taxonomy" id="307758"/>
    <lineage>
        <taxon>Eukaryota</taxon>
        <taxon>Fungi</taxon>
        <taxon>Dikarya</taxon>
        <taxon>Basidiomycota</taxon>
        <taxon>Ustilaginomycotina</taxon>
        <taxon>Ustilaginomycetes</taxon>
        <taxon>Ustilaginales</taxon>
        <taxon>Ustilaginaceae</taxon>
        <taxon>Ustilago</taxon>
    </lineage>
</organism>
<feature type="region of interest" description="Disordered" evidence="10">
    <location>
        <begin position="1"/>
        <end position="102"/>
    </location>
</feature>
<keyword evidence="6" id="KW-0072">Autophagy</keyword>
<dbReference type="PROSITE" id="PS50195">
    <property type="entry name" value="PX"/>
    <property type="match status" value="1"/>
</dbReference>
<accession>A0A1K0G7U7</accession>
<dbReference type="InterPro" id="IPR051079">
    <property type="entry name" value="Sorting_Nexin_Autophagy"/>
</dbReference>
<gene>
    <name evidence="13" type="ORF">UBRO2_00004</name>
    <name evidence="12" type="ORF">UBRO_06516</name>
</gene>
<evidence type="ECO:0000259" key="11">
    <source>
        <dbReference type="PROSITE" id="PS50195"/>
    </source>
</evidence>
<keyword evidence="7" id="KW-0446">Lipid-binding</keyword>
<feature type="coiled-coil region" evidence="9">
    <location>
        <begin position="384"/>
        <end position="418"/>
    </location>
</feature>
<reference evidence="14" key="2">
    <citation type="submission" date="2016-04" db="EMBL/GenBank/DDBJ databases">
        <authorList>
            <person name="Guldener U."/>
            <person name="Guldener U."/>
        </authorList>
    </citation>
    <scope>NUCLEOTIDE SEQUENCE [LARGE SCALE GENOMIC DNA]</scope>
    <source>
        <strain evidence="14">UB2112</strain>
    </source>
</reference>
<evidence type="ECO:0000256" key="7">
    <source>
        <dbReference type="ARBA" id="ARBA00023121"/>
    </source>
</evidence>
<reference evidence="12" key="1">
    <citation type="submission" date="2016-04" db="EMBL/GenBank/DDBJ databases">
        <authorList>
            <person name="Evans L.H."/>
            <person name="Alamgir A."/>
            <person name="Owens N."/>
            <person name="Weber N.D."/>
            <person name="Virtaneva K."/>
            <person name="Barbian K."/>
            <person name="Babar A."/>
            <person name="Rosenke K."/>
        </authorList>
    </citation>
    <scope>NUCLEOTIDE SEQUENCE</scope>
    <source>
        <strain evidence="12">UB2112</strain>
    </source>
</reference>
<feature type="region of interest" description="Disordered" evidence="10">
    <location>
        <begin position="603"/>
        <end position="640"/>
    </location>
</feature>
<reference evidence="13" key="3">
    <citation type="submission" date="2018-08" db="EMBL/GenBank/DDBJ databases">
        <authorList>
            <person name="Guldener U."/>
        </authorList>
    </citation>
    <scope>NUCLEOTIDE SEQUENCE</scope>
    <source>
        <strain evidence="13">UB2</strain>
    </source>
</reference>
<evidence type="ECO:0000313" key="13">
    <source>
        <dbReference type="EMBL" id="SYW73729.1"/>
    </source>
</evidence>
<dbReference type="Gene3D" id="3.30.1520.10">
    <property type="entry name" value="Phox-like domain"/>
    <property type="match status" value="1"/>
</dbReference>
<dbReference type="GO" id="GO:0006914">
    <property type="term" value="P:autophagy"/>
    <property type="evidence" value="ECO:0007669"/>
    <property type="project" value="UniProtKB-KW"/>
</dbReference>
<feature type="compositionally biased region" description="Polar residues" evidence="10">
    <location>
        <begin position="463"/>
        <end position="474"/>
    </location>
</feature>
<evidence type="ECO:0000313" key="14">
    <source>
        <dbReference type="Proteomes" id="UP000179920"/>
    </source>
</evidence>
<feature type="domain" description="PX" evidence="11">
    <location>
        <begin position="102"/>
        <end position="221"/>
    </location>
</feature>
<sequence length="640" mass="69665">MSANQNDDLNPFQIPDDENGASKAAADATNQALAASSHSSVRNATDGDANRVPEDDDGQGWGSSSSRALMDAAAGNPSSTSAGGEGAAGNTSSPSSMHRATFASPPSVIEIVDAQKSGDGGSSFIVYVIRNASTEAKRRYSEFEALREALIRLHPTIIIAPIPSKHTLSDYAAKQSKAKEDATIIARRKRMLQSFLRRCDNHPKLRGDEVLQKFLDGRYHWNDITASPPMVHLSKNNLRAPVQNPADPHASPAYTHLPLPSSVSSLRQPNQRFIDSEAFTNRFANHLSGSMEKVNRRLMRRWTEASTDYAELGATLNGFSLTESGQLATAIERTGQAADAAYIATGQMLRTWEEKFTEPLHEYTQFAAILQKVLKWRHLKHLQYELAQDALEAKKTQLEELERVENEAKRLDEALERGGAGLLSNNGRVSGGGIDANGIRDGVGSGFRPCSSVYGRASDQEPDSTSNSKATDANPSSTTTDARARSRATSPPASPSKRASSRSTGYGLLGAITHTFQSVMDVDRDASRRSNISKLREEIALLQEGLALTSNDLHYATTAIQADLDRFQRQKVSDFKEMMLDFAKMHKEFAQANLDNWKEAKREMDSVERPMGMPESSLGRREREGVTTPGGSGGAGRRGS</sequence>
<feature type="region of interest" description="Disordered" evidence="10">
    <location>
        <begin position="450"/>
        <end position="504"/>
    </location>
</feature>
<keyword evidence="5" id="KW-0653">Protein transport</keyword>
<keyword evidence="3" id="KW-0813">Transport</keyword>
<dbReference type="GO" id="GO:0042147">
    <property type="term" value="P:retrograde transport, endosome to Golgi"/>
    <property type="evidence" value="ECO:0007669"/>
    <property type="project" value="InterPro"/>
</dbReference>
<dbReference type="Proteomes" id="UP000179920">
    <property type="component" value="Chromosome XI"/>
</dbReference>
<evidence type="ECO:0000256" key="6">
    <source>
        <dbReference type="ARBA" id="ARBA00023006"/>
    </source>
</evidence>
<dbReference type="Pfam" id="PF00787">
    <property type="entry name" value="PX"/>
    <property type="match status" value="1"/>
</dbReference>
<dbReference type="EMBL" id="ULHB01000001">
    <property type="protein sequence ID" value="SYW73729.1"/>
    <property type="molecule type" value="Genomic_DNA"/>
</dbReference>
<evidence type="ECO:0000313" key="12">
    <source>
        <dbReference type="EMBL" id="SAM83775.1"/>
    </source>
</evidence>
<dbReference type="GO" id="GO:0015031">
    <property type="term" value="P:protein transport"/>
    <property type="evidence" value="ECO:0007669"/>
    <property type="project" value="UniProtKB-KW"/>
</dbReference>
<evidence type="ECO:0000256" key="5">
    <source>
        <dbReference type="ARBA" id="ARBA00022927"/>
    </source>
</evidence>
<dbReference type="InterPro" id="IPR027267">
    <property type="entry name" value="AH/BAR_dom_sf"/>
</dbReference>
<evidence type="ECO:0000256" key="8">
    <source>
        <dbReference type="ARBA" id="ARBA00023136"/>
    </source>
</evidence>
<dbReference type="GO" id="GO:0010008">
    <property type="term" value="C:endosome membrane"/>
    <property type="evidence" value="ECO:0007669"/>
    <property type="project" value="UniProtKB-SubCell"/>
</dbReference>
<keyword evidence="15" id="KW-1185">Reference proteome</keyword>
<dbReference type="InterPro" id="IPR001683">
    <property type="entry name" value="PX_dom"/>
</dbReference>
<comment type="subcellular location">
    <subcellularLocation>
        <location evidence="1">Endosome membrane</location>
        <topology evidence="1">Peripheral membrane protein</topology>
    </subcellularLocation>
</comment>
<dbReference type="CDD" id="cd06867">
    <property type="entry name" value="PX_SNX41_42"/>
    <property type="match status" value="1"/>
</dbReference>
<comment type="similarity">
    <text evidence="2">Belongs to the sorting nexin family.</text>
</comment>
<name>A0A1K0G7U7_9BASI</name>
<dbReference type="Proteomes" id="UP000658997">
    <property type="component" value="Unassembled WGS sequence"/>
</dbReference>
<evidence type="ECO:0000256" key="2">
    <source>
        <dbReference type="ARBA" id="ARBA00010883"/>
    </source>
</evidence>
<keyword evidence="4" id="KW-0967">Endosome</keyword>
<proteinExistence type="inferred from homology"/>
<evidence type="ECO:0000313" key="15">
    <source>
        <dbReference type="Proteomes" id="UP000658997"/>
    </source>
</evidence>
<dbReference type="GO" id="GO:0035091">
    <property type="term" value="F:phosphatidylinositol binding"/>
    <property type="evidence" value="ECO:0007669"/>
    <property type="project" value="InterPro"/>
</dbReference>
<protein>
    <submittedName>
        <fullName evidence="13">Related to SNX41 - sorting nexin, mediate distinct retrieval pathways from endosomes</fullName>
    </submittedName>
    <submittedName>
        <fullName evidence="12">Related to SNX41-sorting nexin, mediate distinct retrieval pathways from endosomes</fullName>
    </submittedName>
</protein>
<keyword evidence="9" id="KW-0175">Coiled coil</keyword>
<evidence type="ECO:0000256" key="9">
    <source>
        <dbReference type="SAM" id="Coils"/>
    </source>
</evidence>
<evidence type="ECO:0000256" key="4">
    <source>
        <dbReference type="ARBA" id="ARBA00022753"/>
    </source>
</evidence>
<dbReference type="InterPro" id="IPR036871">
    <property type="entry name" value="PX_dom_sf"/>
</dbReference>
<feature type="compositionally biased region" description="Gly residues" evidence="10">
    <location>
        <begin position="628"/>
        <end position="640"/>
    </location>
</feature>
<evidence type="ECO:0000256" key="1">
    <source>
        <dbReference type="ARBA" id="ARBA00004481"/>
    </source>
</evidence>
<dbReference type="InterPro" id="IPR044106">
    <property type="entry name" value="PX_Snx41/Atg20"/>
</dbReference>
<evidence type="ECO:0000256" key="3">
    <source>
        <dbReference type="ARBA" id="ARBA00022448"/>
    </source>
</evidence>
<feature type="compositionally biased region" description="Low complexity" evidence="10">
    <location>
        <begin position="475"/>
        <end position="504"/>
    </location>
</feature>